<accession>A0ABV9R5S2</accession>
<feature type="transmembrane region" description="Helical" evidence="1">
    <location>
        <begin position="482"/>
        <end position="506"/>
    </location>
</feature>
<gene>
    <name evidence="2" type="ORF">ACFPER_11845</name>
</gene>
<keyword evidence="1" id="KW-0472">Membrane</keyword>
<reference evidence="3" key="1">
    <citation type="journal article" date="2019" name="Int. J. Syst. Evol. Microbiol.">
        <title>The Global Catalogue of Microorganisms (GCM) 10K type strain sequencing project: providing services to taxonomists for standard genome sequencing and annotation.</title>
        <authorList>
            <consortium name="The Broad Institute Genomics Platform"/>
            <consortium name="The Broad Institute Genome Sequencing Center for Infectious Disease"/>
            <person name="Wu L."/>
            <person name="Ma J."/>
        </authorList>
    </citation>
    <scope>NUCLEOTIDE SEQUENCE [LARGE SCALE GENOMIC DNA]</scope>
    <source>
        <strain evidence="3">CGMCC 1.12192</strain>
    </source>
</reference>
<dbReference type="Proteomes" id="UP001595960">
    <property type="component" value="Unassembled WGS sequence"/>
</dbReference>
<feature type="transmembrane region" description="Helical" evidence="1">
    <location>
        <begin position="442"/>
        <end position="462"/>
    </location>
</feature>
<feature type="transmembrane region" description="Helical" evidence="1">
    <location>
        <begin position="144"/>
        <end position="164"/>
    </location>
</feature>
<keyword evidence="1" id="KW-0812">Transmembrane</keyword>
<evidence type="ECO:0000313" key="2">
    <source>
        <dbReference type="EMBL" id="MFC4829488.1"/>
    </source>
</evidence>
<feature type="transmembrane region" description="Helical" evidence="1">
    <location>
        <begin position="24"/>
        <end position="42"/>
    </location>
</feature>
<organism evidence="2 3">
    <name type="scientific">Agromyces aurantiacus</name>
    <dbReference type="NCBI Taxonomy" id="165814"/>
    <lineage>
        <taxon>Bacteria</taxon>
        <taxon>Bacillati</taxon>
        <taxon>Actinomycetota</taxon>
        <taxon>Actinomycetes</taxon>
        <taxon>Micrococcales</taxon>
        <taxon>Microbacteriaceae</taxon>
        <taxon>Agromyces</taxon>
    </lineage>
</organism>
<proteinExistence type="predicted"/>
<name>A0ABV9R5S2_9MICO</name>
<feature type="transmembrane region" description="Helical" evidence="1">
    <location>
        <begin position="378"/>
        <end position="399"/>
    </location>
</feature>
<dbReference type="RefSeq" id="WP_204393244.1">
    <property type="nucleotide sequence ID" value="NZ_JAFBBW010000001.1"/>
</dbReference>
<evidence type="ECO:0000256" key="1">
    <source>
        <dbReference type="SAM" id="Phobius"/>
    </source>
</evidence>
<keyword evidence="1" id="KW-1133">Transmembrane helix</keyword>
<feature type="transmembrane region" description="Helical" evidence="1">
    <location>
        <begin position="254"/>
        <end position="272"/>
    </location>
</feature>
<feature type="transmembrane region" description="Helical" evidence="1">
    <location>
        <begin position="411"/>
        <end position="430"/>
    </location>
</feature>
<keyword evidence="3" id="KW-1185">Reference proteome</keyword>
<feature type="transmembrane region" description="Helical" evidence="1">
    <location>
        <begin position="354"/>
        <end position="371"/>
    </location>
</feature>
<sequence>MGGTAAVEDRVIPRARGLASSRSVVWVAFAFFAILSSLWALASPVFSVPDENAHVARAVALMHGQIVGESVEGRKHPVVRMPEGYDYHDGIMCFVGEPQHSAECGIDFGDGTGSRTVETWVAAYNPIYYAIVAWPSLLTDDATAAVYAMRILSGLLCSVLLAWAFQLALAPPGARWMPLGAAFLATPMVVYFAGSVNPNGVEIAAGAALWMGALRLLERFADPPRPDRPPRWYLWTVVTVAAVLLANARAIGPLWVLVIAVACVAAVGWRSAGRMFATRASYPWLAVVAAASIFSVGWTLGTGGAASQADTTDAPFVGASPLVGVVAMLRRTGIWAQQAMGDFGWLDTPLPTETYWLLVAPLGALVLLAVTGGDRRGVLVVVGALAIAVLVPALVQGIQISRTGLIWQGRYGLLLFLAVPLAAGWALSRPSGNRLAFLAPRFTWVGGMLLWAYAAYAFVWVMRRFTSGVPDPVDGSTSGAAWAPPLGAVALCVLYALATLAFALWVGRLGTLVARSDATGARHG</sequence>
<dbReference type="Pfam" id="PF09913">
    <property type="entry name" value="DUF2142"/>
    <property type="match status" value="1"/>
</dbReference>
<feature type="transmembrane region" description="Helical" evidence="1">
    <location>
        <begin position="230"/>
        <end position="248"/>
    </location>
</feature>
<evidence type="ECO:0000313" key="3">
    <source>
        <dbReference type="Proteomes" id="UP001595960"/>
    </source>
</evidence>
<dbReference type="InterPro" id="IPR018674">
    <property type="entry name" value="DUF2142_membrane"/>
</dbReference>
<comment type="caution">
    <text evidence="2">The sequence shown here is derived from an EMBL/GenBank/DDBJ whole genome shotgun (WGS) entry which is preliminary data.</text>
</comment>
<protein>
    <submittedName>
        <fullName evidence="2">DUF2142 domain-containing protein</fullName>
    </submittedName>
</protein>
<feature type="transmembrane region" description="Helical" evidence="1">
    <location>
        <begin position="284"/>
        <end position="306"/>
    </location>
</feature>
<dbReference type="EMBL" id="JBHSJC010000001">
    <property type="protein sequence ID" value="MFC4829488.1"/>
    <property type="molecule type" value="Genomic_DNA"/>
</dbReference>